<dbReference type="EMBL" id="JAJSOJ010000016">
    <property type="protein sequence ID" value="MCE0743357.1"/>
    <property type="molecule type" value="Genomic_DNA"/>
</dbReference>
<reference evidence="1 2" key="1">
    <citation type="submission" date="2021-12" db="EMBL/GenBank/DDBJ databases">
        <title>Genome sequence of Acetobacter sicerae DmPark20a_162.</title>
        <authorList>
            <person name="Chaston J.M."/>
        </authorList>
    </citation>
    <scope>NUCLEOTIDE SEQUENCE [LARGE SCALE GENOMIC DNA]</scope>
    <source>
        <strain evidence="1 2">DmPark20a_162</strain>
    </source>
</reference>
<proteinExistence type="predicted"/>
<dbReference type="Proteomes" id="UP001521074">
    <property type="component" value="Unassembled WGS sequence"/>
</dbReference>
<comment type="caution">
    <text evidence="1">The sequence shown here is derived from an EMBL/GenBank/DDBJ whole genome shotgun (WGS) entry which is preliminary data.</text>
</comment>
<gene>
    <name evidence="1" type="ORF">LWC05_05555</name>
</gene>
<name>A0ABS8VR88_9PROT</name>
<dbReference type="RefSeq" id="WP_232876928.1">
    <property type="nucleotide sequence ID" value="NZ_JAJSOJ010000016.1"/>
</dbReference>
<sequence length="115" mass="12325">MPRKRPLSLVMELRNRSASASVGDFPVTSDEMAEAIARLEGRVAAQATINVALATAMPAPNRAQVFALLQQLEPDWRDLAERAASMHGELSAAAAEEEIATFSESVGTICRVMGK</sequence>
<evidence type="ECO:0000313" key="2">
    <source>
        <dbReference type="Proteomes" id="UP001521074"/>
    </source>
</evidence>
<keyword evidence="2" id="KW-1185">Reference proteome</keyword>
<protein>
    <submittedName>
        <fullName evidence="1">Uncharacterized protein</fullName>
    </submittedName>
</protein>
<evidence type="ECO:0000313" key="1">
    <source>
        <dbReference type="EMBL" id="MCE0743357.1"/>
    </source>
</evidence>
<organism evidence="1 2">
    <name type="scientific">Acetobacter sicerae</name>
    <dbReference type="NCBI Taxonomy" id="85325"/>
    <lineage>
        <taxon>Bacteria</taxon>
        <taxon>Pseudomonadati</taxon>
        <taxon>Pseudomonadota</taxon>
        <taxon>Alphaproteobacteria</taxon>
        <taxon>Acetobacterales</taxon>
        <taxon>Acetobacteraceae</taxon>
        <taxon>Acetobacter</taxon>
    </lineage>
</organism>
<accession>A0ABS8VR88</accession>